<dbReference type="OrthoDB" id="48057at2759"/>
<keyword evidence="4" id="KW-1185">Reference proteome</keyword>
<feature type="region of interest" description="Disordered" evidence="2">
    <location>
        <begin position="1"/>
        <end position="49"/>
    </location>
</feature>
<feature type="compositionally biased region" description="Low complexity" evidence="2">
    <location>
        <begin position="261"/>
        <end position="272"/>
    </location>
</feature>
<dbReference type="InterPro" id="IPR000648">
    <property type="entry name" value="Oxysterol-bd"/>
</dbReference>
<dbReference type="Proteomes" id="UP000245942">
    <property type="component" value="Unassembled WGS sequence"/>
</dbReference>
<dbReference type="GO" id="GO:0005829">
    <property type="term" value="C:cytosol"/>
    <property type="evidence" value="ECO:0007669"/>
    <property type="project" value="TreeGrafter"/>
</dbReference>
<dbReference type="Gene3D" id="3.30.70.3490">
    <property type="match status" value="1"/>
</dbReference>
<accession>A0A316U589</accession>
<proteinExistence type="inferred from homology"/>
<dbReference type="RefSeq" id="XP_025347556.1">
    <property type="nucleotide sequence ID" value="XM_025492647.1"/>
</dbReference>
<gene>
    <name evidence="3" type="ORF">BCV69DRAFT_283279</name>
</gene>
<feature type="compositionally biased region" description="Low complexity" evidence="2">
    <location>
        <begin position="240"/>
        <end position="253"/>
    </location>
</feature>
<dbReference type="PANTHER" id="PTHR10972">
    <property type="entry name" value="OXYSTEROL-BINDING PROTEIN-RELATED"/>
    <property type="match status" value="1"/>
</dbReference>
<evidence type="ECO:0000313" key="3">
    <source>
        <dbReference type="EMBL" id="PWN20396.1"/>
    </source>
</evidence>
<evidence type="ECO:0000313" key="4">
    <source>
        <dbReference type="Proteomes" id="UP000245942"/>
    </source>
</evidence>
<feature type="region of interest" description="Disordered" evidence="2">
    <location>
        <begin position="536"/>
        <end position="558"/>
    </location>
</feature>
<evidence type="ECO:0000256" key="1">
    <source>
        <dbReference type="ARBA" id="ARBA00008842"/>
    </source>
</evidence>
<dbReference type="GeneID" id="37014381"/>
<name>A0A316U589_9BASI</name>
<protein>
    <recommendedName>
        <fullName evidence="5">Oxysterol-binding protein</fullName>
    </recommendedName>
</protein>
<dbReference type="EMBL" id="KZ819328">
    <property type="protein sequence ID" value="PWN20396.1"/>
    <property type="molecule type" value="Genomic_DNA"/>
</dbReference>
<feature type="compositionally biased region" description="Low complexity" evidence="2">
    <location>
        <begin position="196"/>
        <end position="207"/>
    </location>
</feature>
<feature type="compositionally biased region" description="Basic and acidic residues" evidence="2">
    <location>
        <begin position="543"/>
        <end position="558"/>
    </location>
</feature>
<evidence type="ECO:0000256" key="2">
    <source>
        <dbReference type="SAM" id="MobiDB-lite"/>
    </source>
</evidence>
<dbReference type="GO" id="GO:0016020">
    <property type="term" value="C:membrane"/>
    <property type="evidence" value="ECO:0007669"/>
    <property type="project" value="TreeGrafter"/>
</dbReference>
<evidence type="ECO:0008006" key="5">
    <source>
        <dbReference type="Google" id="ProtNLM"/>
    </source>
</evidence>
<reference evidence="3 4" key="1">
    <citation type="journal article" date="2018" name="Mol. Biol. Evol.">
        <title>Broad Genomic Sampling Reveals a Smut Pathogenic Ancestry of the Fungal Clade Ustilaginomycotina.</title>
        <authorList>
            <person name="Kijpornyongpan T."/>
            <person name="Mondo S.J."/>
            <person name="Barry K."/>
            <person name="Sandor L."/>
            <person name="Lee J."/>
            <person name="Lipzen A."/>
            <person name="Pangilinan J."/>
            <person name="LaButti K."/>
            <person name="Hainaut M."/>
            <person name="Henrissat B."/>
            <person name="Grigoriev I.V."/>
            <person name="Spatafora J.W."/>
            <person name="Aime M.C."/>
        </authorList>
    </citation>
    <scope>NUCLEOTIDE SEQUENCE [LARGE SCALE GENOMIC DNA]</scope>
    <source>
        <strain evidence="3 4">MCA 4718</strain>
    </source>
</reference>
<feature type="region of interest" description="Disordered" evidence="2">
    <location>
        <begin position="172"/>
        <end position="303"/>
    </location>
</feature>
<dbReference type="AlphaFoldDB" id="A0A316U589"/>
<organism evidence="3 4">
    <name type="scientific">Pseudomicrostroma glucosiphilum</name>
    <dbReference type="NCBI Taxonomy" id="1684307"/>
    <lineage>
        <taxon>Eukaryota</taxon>
        <taxon>Fungi</taxon>
        <taxon>Dikarya</taxon>
        <taxon>Basidiomycota</taxon>
        <taxon>Ustilaginomycotina</taxon>
        <taxon>Exobasidiomycetes</taxon>
        <taxon>Microstromatales</taxon>
        <taxon>Microstromatales incertae sedis</taxon>
        <taxon>Pseudomicrostroma</taxon>
    </lineage>
</organism>
<dbReference type="Pfam" id="PF01237">
    <property type="entry name" value="Oxysterol_BP"/>
    <property type="match status" value="2"/>
</dbReference>
<feature type="compositionally biased region" description="Polar residues" evidence="2">
    <location>
        <begin position="1"/>
        <end position="21"/>
    </location>
</feature>
<dbReference type="SUPFAM" id="SSF144000">
    <property type="entry name" value="Oxysterol-binding protein-like"/>
    <property type="match status" value="1"/>
</dbReference>
<feature type="compositionally biased region" description="Polar residues" evidence="2">
    <location>
        <begin position="208"/>
        <end position="217"/>
    </location>
</feature>
<dbReference type="STRING" id="1684307.A0A316U589"/>
<feature type="region of interest" description="Disordered" evidence="2">
    <location>
        <begin position="593"/>
        <end position="660"/>
    </location>
</feature>
<dbReference type="PANTHER" id="PTHR10972:SF212">
    <property type="entry name" value="OXYSTEROL-BINDING PROTEIN-LIKE PROTEIN 1"/>
    <property type="match status" value="1"/>
</dbReference>
<feature type="compositionally biased region" description="Acidic residues" evidence="2">
    <location>
        <begin position="630"/>
        <end position="640"/>
    </location>
</feature>
<dbReference type="GO" id="GO:0032934">
    <property type="term" value="F:sterol binding"/>
    <property type="evidence" value="ECO:0007669"/>
    <property type="project" value="TreeGrafter"/>
</dbReference>
<comment type="similarity">
    <text evidence="1">Belongs to the OSBP family.</text>
</comment>
<dbReference type="InterPro" id="IPR037239">
    <property type="entry name" value="OSBP_sf"/>
</dbReference>
<dbReference type="Gene3D" id="2.40.160.120">
    <property type="match status" value="1"/>
</dbReference>
<feature type="compositionally biased region" description="Basic and acidic residues" evidence="2">
    <location>
        <begin position="649"/>
        <end position="660"/>
    </location>
</feature>
<sequence>MSSGTSGPAPDSASTMTSASDIEQAPEAVQMTEEEELNAAQDKDSSDSGKLKTLLGILKRMVGVKDMAAIRLSLPANLLEPVPNLEYWNYLDRGDIFASIGELDDPLDRMIQTLRFTFTKELKFVHGKVCKPYNSILGEHFRCHWDIQGMQLNADGNLIPVQCVNVSNPTPLPLVNSDPASLRSRKSSRPASVRDTTPTHTTTPSTPVAESSASTATPDKEKKKMSGFSKLISATKGHKSSSSSTHSTGTVASNIGGATTSSKSSVKSPVLSATGAEHDKKLASNMDRLSISSAKGSKENNGQRRITFITEQVSHHPPISSFFVECKDSGVQLCGVDQLSAKFTGTSIRVYPGEANKGIFVKLTEDALVGPQVAGEEYQITHPTASLNGLLRGALWVAICDTLFITCRGGSRQNDNGKRLRSIVEYKEESWLSKAKYFLEGVIYEYDMSKGEAAVEEFKTIKEVPSDRIVGTFEGSWKGKITWKRKGEKESRLLVNLDEVEPLPKTVRPLASQDEMESRKIWETVTTAILTKDFAGATRHKQRIEQAQREKAANRKRNGEEFVPRFFEVDISNGRPRLTAEGRSAVDAETQLIGYGKGENVAEEDRSQAEKAAMGKTGGAEPRTEKDNDGGDEDDDDDADSFASAEGELTARSKAGDSHN</sequence>